<feature type="transmembrane region" description="Helical" evidence="1">
    <location>
        <begin position="261"/>
        <end position="281"/>
    </location>
</feature>
<keyword evidence="1" id="KW-0472">Membrane</keyword>
<dbReference type="Pfam" id="PF13196">
    <property type="entry name" value="DUF4012"/>
    <property type="match status" value="1"/>
</dbReference>
<organism evidence="2 3">
    <name type="scientific">Candidatus Falkowbacteria bacterium RIFCSPLOWO2_02_FULL_45_21</name>
    <dbReference type="NCBI Taxonomy" id="1797989"/>
    <lineage>
        <taxon>Bacteria</taxon>
        <taxon>Candidatus Falkowiibacteriota</taxon>
    </lineage>
</organism>
<feature type="transmembrane region" description="Helical" evidence="1">
    <location>
        <begin position="140"/>
        <end position="163"/>
    </location>
</feature>
<dbReference type="Proteomes" id="UP000178783">
    <property type="component" value="Unassembled WGS sequence"/>
</dbReference>
<dbReference type="EMBL" id="MFFW01000038">
    <property type="protein sequence ID" value="OGF24069.1"/>
    <property type="molecule type" value="Genomic_DNA"/>
</dbReference>
<proteinExistence type="predicted"/>
<dbReference type="STRING" id="1797989.A3H66_00835"/>
<evidence type="ECO:0008006" key="4">
    <source>
        <dbReference type="Google" id="ProtNLM"/>
    </source>
</evidence>
<sequence length="927" mass="103002">MSLKKINNIKISPNAKSSRFLIDLKQELGAAESHELNQRKSSISVESRLEKLTELGCKKCLAAGQKRAKAMMLNFKNKLVADYGFGADRPMARTKRGAAAKSRRARTQGDSGKTADLLSQIAFIVLAKAILVIFKKLFELLYKICYIVGWVITFIARFIYFILKAIVRPAVTGLIHWLVKLKIKTALAILMRSFLPWWQLVKVGKKNLPPILGGGGERVDSTNYKSFYPSENPPSRPFYQGGTIQRGVAQERGIGGYLRPVLIFAGVLWLLILPVKALTYYQTINSAKGKVLGISEIAINDLISGGQAAANFDFNQADKSFTAAGNNFITAQNQLNEINGLVFTLAAILPDQNVKLAAASRRLARAGEFSAAVGRNLSLAASSLFDSGAADNQLVLSNLSAYGRQAIINLNGLTAELNQINSASLPESYRREFVLLKQKIALLNRGLNGFIGLADQLDNFLGRGRLKRYLLVFQNNSELRASGGFIGSFALVDFLNGKIKKIEAPGGGSYDTDAGLLKKIKSPEPLRLVRPDWHFWDANWWPDWPMSAKKLAWFYENSGGPTVDGVIGFTPTVAENILRAIGPVDLKEKYGVVIEADNFWRTIQEFAEQKPNITKQPKKIIGDLMNKIIEELPARLNKNNFIDLLKIFEESLADKNILFYFTDQELQSQAQALGGDGRLKETPGDYLSVINTNIAGGKSDRRIRQQISHQAEIKPDGAIIDNLTISRTHEAVKRESFVGVRNVDWLRVYVPLGSKLISAAGFRPVDKIFFKAADPSWQNDPDLAPAESSEQTDESSGTKIYNELGKTVFANWSQLDPGESIEIKIKYQLPFKLTDQSAKPAPALVDNFLNQLSLAISSEEKNYYTYSLLAQKQPGMNSSLLLSQLKFSDNFRPIGKFPDDLSQYQNGWFRSENFNEDKLMAVMLEEK</sequence>
<evidence type="ECO:0000313" key="3">
    <source>
        <dbReference type="Proteomes" id="UP000178783"/>
    </source>
</evidence>
<reference evidence="2 3" key="1">
    <citation type="journal article" date="2016" name="Nat. Commun.">
        <title>Thousands of microbial genomes shed light on interconnected biogeochemical processes in an aquifer system.</title>
        <authorList>
            <person name="Anantharaman K."/>
            <person name="Brown C.T."/>
            <person name="Hug L.A."/>
            <person name="Sharon I."/>
            <person name="Castelle C.J."/>
            <person name="Probst A.J."/>
            <person name="Thomas B.C."/>
            <person name="Singh A."/>
            <person name="Wilkins M.J."/>
            <person name="Karaoz U."/>
            <person name="Brodie E.L."/>
            <person name="Williams K.H."/>
            <person name="Hubbard S.S."/>
            <person name="Banfield J.F."/>
        </authorList>
    </citation>
    <scope>NUCLEOTIDE SEQUENCE [LARGE SCALE GENOMIC DNA]</scope>
</reference>
<comment type="caution">
    <text evidence="2">The sequence shown here is derived from an EMBL/GenBank/DDBJ whole genome shotgun (WGS) entry which is preliminary data.</text>
</comment>
<accession>A0A1F5SBP9</accession>
<dbReference type="AlphaFoldDB" id="A0A1F5SBP9"/>
<name>A0A1F5SBP9_9BACT</name>
<gene>
    <name evidence="2" type="ORF">A3H66_00835</name>
</gene>
<keyword evidence="1" id="KW-0812">Transmembrane</keyword>
<evidence type="ECO:0000256" key="1">
    <source>
        <dbReference type="SAM" id="Phobius"/>
    </source>
</evidence>
<dbReference type="InterPro" id="IPR025101">
    <property type="entry name" value="DUF4012"/>
</dbReference>
<feature type="transmembrane region" description="Helical" evidence="1">
    <location>
        <begin position="114"/>
        <end position="134"/>
    </location>
</feature>
<keyword evidence="1" id="KW-1133">Transmembrane helix</keyword>
<protein>
    <recommendedName>
        <fullName evidence="4">DUF4012 domain-containing protein</fullName>
    </recommendedName>
</protein>
<evidence type="ECO:0000313" key="2">
    <source>
        <dbReference type="EMBL" id="OGF24069.1"/>
    </source>
</evidence>